<evidence type="ECO:0000256" key="3">
    <source>
        <dbReference type="ARBA" id="ARBA00022737"/>
    </source>
</evidence>
<organism evidence="14 15">
    <name type="scientific">Comamonas jiangduensis</name>
    <dbReference type="NCBI Taxonomy" id="1194168"/>
    <lineage>
        <taxon>Bacteria</taxon>
        <taxon>Pseudomonadati</taxon>
        <taxon>Pseudomonadota</taxon>
        <taxon>Betaproteobacteria</taxon>
        <taxon>Burkholderiales</taxon>
        <taxon>Comamonadaceae</taxon>
        <taxon>Comamonas</taxon>
    </lineage>
</organism>
<feature type="coiled-coil region" evidence="12">
    <location>
        <begin position="410"/>
        <end position="490"/>
    </location>
</feature>
<keyword evidence="7 11" id="KW-0143">Chaperone</keyword>
<dbReference type="Proteomes" id="UP001567350">
    <property type="component" value="Unassembled WGS sequence"/>
</dbReference>
<comment type="function">
    <text evidence="8">Part of a stress-induced multi-chaperone system, it is involved in the recovery of the cell from heat-induced damage, in cooperation with DnaK, DnaJ and GrpE. Acts before DnaK, in the processing of protein aggregates. Protein binding stimulates the ATPase activity; ATP hydrolysis unfolds the denatured protein aggregates, which probably helps expose new hydrophobic binding sites on the surface of ClpB-bound aggregates, contributing to the solubilization and refolding of denatured protein aggregates by DnaK.</text>
</comment>
<evidence type="ECO:0000256" key="5">
    <source>
        <dbReference type="ARBA" id="ARBA00022840"/>
    </source>
</evidence>
<dbReference type="Gene3D" id="3.40.50.300">
    <property type="entry name" value="P-loop containing nucleotide triphosphate hydrolases"/>
    <property type="match status" value="3"/>
</dbReference>
<evidence type="ECO:0000256" key="11">
    <source>
        <dbReference type="RuleBase" id="RU004432"/>
    </source>
</evidence>
<dbReference type="Pfam" id="PF00004">
    <property type="entry name" value="AAA"/>
    <property type="match status" value="1"/>
</dbReference>
<evidence type="ECO:0000256" key="8">
    <source>
        <dbReference type="ARBA" id="ARBA00025613"/>
    </source>
</evidence>
<dbReference type="EMBL" id="JBGJLR010000001">
    <property type="protein sequence ID" value="MEZ2738211.1"/>
    <property type="molecule type" value="Genomic_DNA"/>
</dbReference>
<dbReference type="InterPro" id="IPR001270">
    <property type="entry name" value="ClpA/B"/>
</dbReference>
<reference evidence="14 15" key="1">
    <citation type="submission" date="2024-08" db="EMBL/GenBank/DDBJ databases">
        <authorList>
            <person name="Feng Z."/>
            <person name="Ronholm J."/>
        </authorList>
    </citation>
    <scope>NUCLEOTIDE SEQUENCE [LARGE SCALE GENOMIC DNA]</scope>
    <source>
        <strain evidence="14 15">4-AB0-8</strain>
    </source>
</reference>
<evidence type="ECO:0000313" key="14">
    <source>
        <dbReference type="EMBL" id="MEZ2738211.1"/>
    </source>
</evidence>
<dbReference type="InterPro" id="IPR027417">
    <property type="entry name" value="P-loop_NTPase"/>
</dbReference>
<dbReference type="CDD" id="cd19499">
    <property type="entry name" value="RecA-like_ClpB_Hsp104-like"/>
    <property type="match status" value="1"/>
</dbReference>
<evidence type="ECO:0000313" key="15">
    <source>
        <dbReference type="Proteomes" id="UP001567350"/>
    </source>
</evidence>
<evidence type="ECO:0000256" key="2">
    <source>
        <dbReference type="ARBA" id="ARBA00017574"/>
    </source>
</evidence>
<gene>
    <name evidence="12 14" type="primary">clpB</name>
    <name evidence="14" type="ORF">ACBP88_01860</name>
</gene>
<dbReference type="InterPro" id="IPR036628">
    <property type="entry name" value="Clp_N_dom_sf"/>
</dbReference>
<dbReference type="RefSeq" id="WP_174863067.1">
    <property type="nucleotide sequence ID" value="NZ_DAMCKS010000001.1"/>
</dbReference>
<dbReference type="PROSITE" id="PS00870">
    <property type="entry name" value="CLPAB_1"/>
    <property type="match status" value="1"/>
</dbReference>
<dbReference type="PRINTS" id="PR00300">
    <property type="entry name" value="CLPPROTEASEA"/>
</dbReference>
<feature type="domain" description="Clp R" evidence="13">
    <location>
        <begin position="3"/>
        <end position="144"/>
    </location>
</feature>
<evidence type="ECO:0000259" key="13">
    <source>
        <dbReference type="PROSITE" id="PS51903"/>
    </source>
</evidence>
<proteinExistence type="inferred from homology"/>
<evidence type="ECO:0000256" key="6">
    <source>
        <dbReference type="ARBA" id="ARBA00023054"/>
    </source>
</evidence>
<dbReference type="SUPFAM" id="SSF52540">
    <property type="entry name" value="P-loop containing nucleoside triphosphate hydrolases"/>
    <property type="match status" value="2"/>
</dbReference>
<comment type="subcellular location">
    <subcellularLocation>
        <location evidence="12">Cytoplasm</location>
    </subcellularLocation>
</comment>
<dbReference type="Gene3D" id="1.10.1780.10">
    <property type="entry name" value="Clp, N-terminal domain"/>
    <property type="match status" value="1"/>
</dbReference>
<dbReference type="Pfam" id="PF10431">
    <property type="entry name" value="ClpB_D2-small"/>
    <property type="match status" value="1"/>
</dbReference>
<evidence type="ECO:0000256" key="9">
    <source>
        <dbReference type="ARBA" id="ARBA00026057"/>
    </source>
</evidence>
<evidence type="ECO:0000256" key="12">
    <source>
        <dbReference type="RuleBase" id="RU362034"/>
    </source>
</evidence>
<dbReference type="InterPro" id="IPR041546">
    <property type="entry name" value="ClpA/ClpB_AAA_lid"/>
</dbReference>
<keyword evidence="12" id="KW-0346">Stress response</keyword>
<dbReference type="SMART" id="SM01086">
    <property type="entry name" value="ClpB_D2-small"/>
    <property type="match status" value="1"/>
</dbReference>
<dbReference type="PANTHER" id="PTHR11638">
    <property type="entry name" value="ATP-DEPENDENT CLP PROTEASE"/>
    <property type="match status" value="1"/>
</dbReference>
<keyword evidence="3 10" id="KW-0677">Repeat</keyword>
<name>A0ABV4I8Z8_9BURK</name>
<dbReference type="Pfam" id="PF07724">
    <property type="entry name" value="AAA_2"/>
    <property type="match status" value="1"/>
</dbReference>
<comment type="similarity">
    <text evidence="1 11">Belongs to the ClpA/ClpB family.</text>
</comment>
<dbReference type="NCBIfam" id="TIGR03346">
    <property type="entry name" value="chaperone_ClpB"/>
    <property type="match status" value="1"/>
</dbReference>
<dbReference type="InterPro" id="IPR019489">
    <property type="entry name" value="Clp_ATPase_C"/>
</dbReference>
<dbReference type="InterPro" id="IPR003593">
    <property type="entry name" value="AAA+_ATPase"/>
</dbReference>
<dbReference type="InterPro" id="IPR003959">
    <property type="entry name" value="ATPase_AAA_core"/>
</dbReference>
<dbReference type="InterPro" id="IPR018368">
    <property type="entry name" value="ClpA/B_CS1"/>
</dbReference>
<protein>
    <recommendedName>
        <fullName evidence="2 12">Chaperone protein ClpB</fullName>
    </recommendedName>
</protein>
<accession>A0ABV4I8Z8</accession>
<evidence type="ECO:0000256" key="7">
    <source>
        <dbReference type="ARBA" id="ARBA00023186"/>
    </source>
</evidence>
<keyword evidence="12" id="KW-0963">Cytoplasm</keyword>
<dbReference type="PROSITE" id="PS51903">
    <property type="entry name" value="CLP_R"/>
    <property type="match status" value="1"/>
</dbReference>
<dbReference type="GeneID" id="300070294"/>
<keyword evidence="6 12" id="KW-0175">Coiled coil</keyword>
<dbReference type="InterPro" id="IPR028299">
    <property type="entry name" value="ClpA/B_CS2"/>
</dbReference>
<keyword evidence="15" id="KW-1185">Reference proteome</keyword>
<comment type="subunit">
    <text evidence="9">Homohexamer. The oligomerization is ATP-dependent.</text>
</comment>
<sequence length="870" mass="96091">MRIDKLTTKFQEALADAQSLALGNDHAYIDPLHLLAAMLRQNDGPKALLQRAGANVAAMSTAAENAIKQLPEVQGHDQVTIGSELGKLMQATEKEAIKRGDQFIASELFLLALSDSDTKAGKIAKEHGLTRKAMESAINAVRGGQTMDSAEGESQREALKKYTLDLTERARMGKLDPVIGRDDEIRRAIQVLQRRSKNNPVLIGEPGVGKTAIVEGLAQRIVEGEVPETLKDKRVLVLDMAGLLAGAKYRGEFEERLKAVLNDVAKEEGRIILFIDEIHTMVGAGKAEGAMDAGNMLKPALARGELHCIGATTLDEYRKYIEKDAALERRFQKVLVDEPSVEDTIAILRGLQVRYEAHHGVDITDPAIVAAAELSHRYITDRFLPDKAIDLIDEAAAKIKIEIDSKPEVMDKLERRMIQLKIEREAMKKEKDEASQKRLQLIEDELTGLEREYADLEEIWKAEKASAQGSEQIRKEVDAIRTQIEDLKRKGDFNKVAELQYGKLPALEKQLKEAQASEADGDAPKHKLLRTHVGAEEIAEVVSRATGIPVSKMMQGEKDKLLHMEDKLHQRVVGQDEAISAVSNAIRRSRSGLSDPNKPLGSFLFLGPTGVGKTELCKALAGFMFDSEDHLVRIDMSEFMEKHSVARLIGAPPGYVGYEEGGYLTEAVRRKPYSVLLLDEVEKAHPDVFNVLLQVLDDGRLTDGQGRTVDFKNTVIVMTSNIGSHLIQAMVGQDSEDIKEAVWGELKSHFRPEFLNRIDETVVFHGLDAAHIESIAKIQLQLLQSRLEKMDLQMHISDAALSELAKVGFDPVFGARPLKRAIQQRIENPLSRSLLEGKFPPKSVIEVSVDPVQEPGVFKFGLGAVADSAA</sequence>
<dbReference type="PROSITE" id="PS00871">
    <property type="entry name" value="CLPAB_2"/>
    <property type="match status" value="1"/>
</dbReference>
<dbReference type="InterPro" id="IPR017730">
    <property type="entry name" value="Chaperonin_ClpB"/>
</dbReference>
<evidence type="ECO:0000256" key="4">
    <source>
        <dbReference type="ARBA" id="ARBA00022741"/>
    </source>
</evidence>
<dbReference type="InterPro" id="IPR050130">
    <property type="entry name" value="ClpA_ClpB"/>
</dbReference>
<dbReference type="CDD" id="cd00009">
    <property type="entry name" value="AAA"/>
    <property type="match status" value="1"/>
</dbReference>
<comment type="subunit">
    <text evidence="12">Homohexamer; The oligomerization is ATP-dependent.</text>
</comment>
<keyword evidence="4 11" id="KW-0547">Nucleotide-binding</keyword>
<keyword evidence="5 11" id="KW-0067">ATP-binding</keyword>
<dbReference type="SUPFAM" id="SSF81923">
    <property type="entry name" value="Double Clp-N motif"/>
    <property type="match status" value="1"/>
</dbReference>
<dbReference type="SMART" id="SM00382">
    <property type="entry name" value="AAA"/>
    <property type="match status" value="2"/>
</dbReference>
<dbReference type="Pfam" id="PF02861">
    <property type="entry name" value="Clp_N"/>
    <property type="match status" value="1"/>
</dbReference>
<dbReference type="PANTHER" id="PTHR11638:SF18">
    <property type="entry name" value="HEAT SHOCK PROTEIN 104"/>
    <property type="match status" value="1"/>
</dbReference>
<dbReference type="InterPro" id="IPR004176">
    <property type="entry name" value="Clp_R_N"/>
</dbReference>
<evidence type="ECO:0000256" key="1">
    <source>
        <dbReference type="ARBA" id="ARBA00008675"/>
    </source>
</evidence>
<dbReference type="Gene3D" id="1.10.8.60">
    <property type="match status" value="1"/>
</dbReference>
<comment type="caution">
    <text evidence="14">The sequence shown here is derived from an EMBL/GenBank/DDBJ whole genome shotgun (WGS) entry which is preliminary data.</text>
</comment>
<evidence type="ECO:0000256" key="10">
    <source>
        <dbReference type="PROSITE-ProRule" id="PRU01251"/>
    </source>
</evidence>
<dbReference type="Pfam" id="PF17871">
    <property type="entry name" value="AAA_lid_9"/>
    <property type="match status" value="1"/>
</dbReference>